<keyword evidence="3" id="KW-1185">Reference proteome</keyword>
<protein>
    <submittedName>
        <fullName evidence="2">Uncharacterized protein</fullName>
    </submittedName>
</protein>
<name>A0ABQ8RAC5_FUSEQ</name>
<proteinExistence type="predicted"/>
<accession>A0ABQ8RAC5</accession>
<evidence type="ECO:0000313" key="3">
    <source>
        <dbReference type="Proteomes" id="UP001152024"/>
    </source>
</evidence>
<gene>
    <name evidence="2" type="ORF">NW768_007201</name>
</gene>
<feature type="region of interest" description="Disordered" evidence="1">
    <location>
        <begin position="77"/>
        <end position="105"/>
    </location>
</feature>
<reference evidence="2" key="1">
    <citation type="submission" date="2022-09" db="EMBL/GenBank/DDBJ databases">
        <title>Fusarium specimens isolated from Avocado Roots.</title>
        <authorList>
            <person name="Stajich J."/>
            <person name="Roper C."/>
            <person name="Heimlech-Rivalta G."/>
        </authorList>
    </citation>
    <scope>NUCLEOTIDE SEQUENCE</scope>
    <source>
        <strain evidence="2">CF00095</strain>
    </source>
</reference>
<organism evidence="2 3">
    <name type="scientific">Fusarium equiseti</name>
    <name type="common">Fusarium scirpi</name>
    <dbReference type="NCBI Taxonomy" id="61235"/>
    <lineage>
        <taxon>Eukaryota</taxon>
        <taxon>Fungi</taxon>
        <taxon>Dikarya</taxon>
        <taxon>Ascomycota</taxon>
        <taxon>Pezizomycotina</taxon>
        <taxon>Sordariomycetes</taxon>
        <taxon>Hypocreomycetidae</taxon>
        <taxon>Hypocreales</taxon>
        <taxon>Nectriaceae</taxon>
        <taxon>Fusarium</taxon>
        <taxon>Fusarium incarnatum-equiseti species complex</taxon>
    </lineage>
</organism>
<evidence type="ECO:0000256" key="1">
    <source>
        <dbReference type="SAM" id="MobiDB-lite"/>
    </source>
</evidence>
<evidence type="ECO:0000313" key="2">
    <source>
        <dbReference type="EMBL" id="KAJ4130218.1"/>
    </source>
</evidence>
<dbReference type="Proteomes" id="UP001152024">
    <property type="component" value="Unassembled WGS sequence"/>
</dbReference>
<comment type="caution">
    <text evidence="2">The sequence shown here is derived from an EMBL/GenBank/DDBJ whole genome shotgun (WGS) entry which is preliminary data.</text>
</comment>
<dbReference type="EMBL" id="JAOQBH010000010">
    <property type="protein sequence ID" value="KAJ4130218.1"/>
    <property type="molecule type" value="Genomic_DNA"/>
</dbReference>
<sequence length="105" mass="12260">MNKIPSDFTEQELIDMAQNEVERRGGLESVAPDIICLDGHRFRVNYDVPQHITERLEALFWGDKEVKYEDIPEELKAYEEKEEDKDKKPEGDKANQAKKHDDANK</sequence>